<dbReference type="SUPFAM" id="SSF82185">
    <property type="entry name" value="Histone H3 K4-specific methyltransferase SET7/9 N-terminal domain"/>
    <property type="match status" value="2"/>
</dbReference>
<feature type="signal peptide" evidence="1">
    <location>
        <begin position="1"/>
        <end position="18"/>
    </location>
</feature>
<evidence type="ECO:0000313" key="3">
    <source>
        <dbReference type="Proteomes" id="UP000323930"/>
    </source>
</evidence>
<evidence type="ECO:0000256" key="1">
    <source>
        <dbReference type="SAM" id="SignalP"/>
    </source>
</evidence>
<dbReference type="Proteomes" id="UP000323930">
    <property type="component" value="Unassembled WGS sequence"/>
</dbReference>
<keyword evidence="1" id="KW-0732">Signal</keyword>
<accession>A0A5D0HJI8</accession>
<keyword evidence="3" id="KW-1185">Reference proteome</keyword>
<protein>
    <submittedName>
        <fullName evidence="2">Toxin-antitoxin system YwqK family antitoxin</fullName>
    </submittedName>
</protein>
<dbReference type="OrthoDB" id="9785122at2"/>
<evidence type="ECO:0000313" key="2">
    <source>
        <dbReference type="EMBL" id="TYA71554.1"/>
    </source>
</evidence>
<dbReference type="Pfam" id="PF07661">
    <property type="entry name" value="MORN_2"/>
    <property type="match status" value="3"/>
</dbReference>
<name>A0A5D0HJI8_9FLAO</name>
<proteinExistence type="predicted"/>
<organism evidence="2 3">
    <name type="scientific">Seonamhaeicola marinus</name>
    <dbReference type="NCBI Taxonomy" id="1912246"/>
    <lineage>
        <taxon>Bacteria</taxon>
        <taxon>Pseudomonadati</taxon>
        <taxon>Bacteroidota</taxon>
        <taxon>Flavobacteriia</taxon>
        <taxon>Flavobacteriales</taxon>
        <taxon>Flavobacteriaceae</taxon>
    </lineage>
</organism>
<reference evidence="2 3" key="1">
    <citation type="submission" date="2019-08" db="EMBL/GenBank/DDBJ databases">
        <title>Seonamhaeicola sediminis sp. nov., isolated from marine sediment.</title>
        <authorList>
            <person name="Cao W.R."/>
        </authorList>
    </citation>
    <scope>NUCLEOTIDE SEQUENCE [LARGE SCALE GENOMIC DNA]</scope>
    <source>
        <strain evidence="2 3">B011</strain>
    </source>
</reference>
<comment type="caution">
    <text evidence="2">The sequence shown here is derived from an EMBL/GenBank/DDBJ whole genome shotgun (WGS) entry which is preliminary data.</text>
</comment>
<dbReference type="RefSeq" id="WP_148544540.1">
    <property type="nucleotide sequence ID" value="NZ_VSDQ01000718.1"/>
</dbReference>
<dbReference type="InterPro" id="IPR011652">
    <property type="entry name" value="MORN_2"/>
</dbReference>
<dbReference type="Gene3D" id="2.20.110.10">
    <property type="entry name" value="Histone H3 K4-specific methyltransferase SET7/9 N-terminal domain"/>
    <property type="match status" value="2"/>
</dbReference>
<feature type="chain" id="PRO_5022964767" evidence="1">
    <location>
        <begin position="19"/>
        <end position="234"/>
    </location>
</feature>
<gene>
    <name evidence="2" type="ORF">FUA24_18425</name>
</gene>
<sequence length="234" mass="27409">MKYWFFALFLLVSISFSAQTINQFDDNGKRHGIWKKNFDGTKVLRYEGQFNHGKEIGTFNFYKNIRNKAVLTASKVFNESSTTANVTFYTSKGKVISEGKMDGKTYIGTWKYYHSNSDKLMTIEHYNNNGNLEGERLVYYDNGQMAEKQNYINGKLNGESFWYSVKNGVLKHFQYENGELHGISRYYTPRGDLKAEGRYKRDKKHGVWKYYENGKLINEKDFTPKSKYKIKKAP</sequence>
<dbReference type="EMBL" id="VSDQ01000718">
    <property type="protein sequence ID" value="TYA71554.1"/>
    <property type="molecule type" value="Genomic_DNA"/>
</dbReference>
<dbReference type="AlphaFoldDB" id="A0A5D0HJI8"/>